<protein>
    <submittedName>
        <fullName evidence="4">SpoIIE family protein phosphatase</fullName>
    </submittedName>
</protein>
<dbReference type="Proteomes" id="UP001597112">
    <property type="component" value="Unassembled WGS sequence"/>
</dbReference>
<dbReference type="RefSeq" id="WP_377582669.1">
    <property type="nucleotide sequence ID" value="NZ_JBHTKA010000008.1"/>
</dbReference>
<organism evidence="4 5">
    <name type="scientific">Ohtaekwangia kribbensis</name>
    <dbReference type="NCBI Taxonomy" id="688913"/>
    <lineage>
        <taxon>Bacteria</taxon>
        <taxon>Pseudomonadati</taxon>
        <taxon>Bacteroidota</taxon>
        <taxon>Cytophagia</taxon>
        <taxon>Cytophagales</taxon>
        <taxon>Fulvivirgaceae</taxon>
        <taxon>Ohtaekwangia</taxon>
    </lineage>
</organism>
<keyword evidence="5" id="KW-1185">Reference proteome</keyword>
<dbReference type="EMBL" id="JBHTKA010000008">
    <property type="protein sequence ID" value="MFD1001991.1"/>
    <property type="molecule type" value="Genomic_DNA"/>
</dbReference>
<proteinExistence type="predicted"/>
<keyword evidence="1" id="KW-0378">Hydrolase</keyword>
<reference evidence="5" key="1">
    <citation type="journal article" date="2019" name="Int. J. Syst. Evol. Microbiol.">
        <title>The Global Catalogue of Microorganisms (GCM) 10K type strain sequencing project: providing services to taxonomists for standard genome sequencing and annotation.</title>
        <authorList>
            <consortium name="The Broad Institute Genomics Platform"/>
            <consortium name="The Broad Institute Genome Sequencing Center for Infectious Disease"/>
            <person name="Wu L."/>
            <person name="Ma J."/>
        </authorList>
    </citation>
    <scope>NUCLEOTIDE SEQUENCE [LARGE SCALE GENOMIC DNA]</scope>
    <source>
        <strain evidence="5">CCUG 58938</strain>
    </source>
</reference>
<dbReference type="Pfam" id="PF13424">
    <property type="entry name" value="TPR_12"/>
    <property type="match status" value="1"/>
</dbReference>
<comment type="caution">
    <text evidence="4">The sequence shown here is derived from an EMBL/GenBank/DDBJ whole genome shotgun (WGS) entry which is preliminary data.</text>
</comment>
<evidence type="ECO:0000259" key="3">
    <source>
        <dbReference type="Pfam" id="PF07228"/>
    </source>
</evidence>
<dbReference type="InterPro" id="IPR019734">
    <property type="entry name" value="TPR_rpt"/>
</dbReference>
<dbReference type="SMART" id="SM00028">
    <property type="entry name" value="TPR"/>
    <property type="match status" value="2"/>
</dbReference>
<dbReference type="InterPro" id="IPR001932">
    <property type="entry name" value="PPM-type_phosphatase-like_dom"/>
</dbReference>
<dbReference type="PANTHER" id="PTHR43156">
    <property type="entry name" value="STAGE II SPORULATION PROTEIN E-RELATED"/>
    <property type="match status" value="1"/>
</dbReference>
<dbReference type="InterPro" id="IPR052016">
    <property type="entry name" value="Bact_Sigma-Reg"/>
</dbReference>
<feature type="coiled-coil region" evidence="2">
    <location>
        <begin position="208"/>
        <end position="248"/>
    </location>
</feature>
<evidence type="ECO:0000256" key="1">
    <source>
        <dbReference type="ARBA" id="ARBA00022801"/>
    </source>
</evidence>
<evidence type="ECO:0000313" key="4">
    <source>
        <dbReference type="EMBL" id="MFD1001991.1"/>
    </source>
</evidence>
<gene>
    <name evidence="4" type="ORF">ACFQ21_21880</name>
</gene>
<dbReference type="InterPro" id="IPR011990">
    <property type="entry name" value="TPR-like_helical_dom_sf"/>
</dbReference>
<dbReference type="PANTHER" id="PTHR43156:SF9">
    <property type="entry name" value="HAMP DOMAIN-CONTAINING PROTEIN"/>
    <property type="match status" value="1"/>
</dbReference>
<dbReference type="Gene3D" id="3.60.40.10">
    <property type="entry name" value="PPM-type phosphatase domain"/>
    <property type="match status" value="1"/>
</dbReference>
<dbReference type="SUPFAM" id="SSF48452">
    <property type="entry name" value="TPR-like"/>
    <property type="match status" value="1"/>
</dbReference>
<sequence>MSGNNRFAWWKNMLSLTAGTKSVWVGIFFFLGVSHLALSQSKPGLSENIKLYDQAVKSKEYKKAAQYATDVARIYTESKDLNKAADYFTHSLTQAKKAGDQNLLFAGYYQLGVTNAALKKYSMAQENFESALAIARQLKDAEKVKQTLISIADSYAQGEKYKKSIEYGDELLSIALTENDILLQQKAYQLLTDYYNRQGNKKKSSEYLAQYNQLVKSQQNEEQKKREMKELQQNIAKAGDETRAAQSKLSEQTKILQQTNESLRQVESSLRATADSLKEVEMINKNREMEIDLLQKDKELASIRIKEQESRIEHEALVRNSIMGGSLLSLALIAVLISSYRKKLKANEKIDQQNKNIKSSINYAKRIQEAMLPKLDQHPGIFDHSFILFKPRDVVSGDFYWISDIKNEKHSDIAFAAVDCTGHGVPGAFMSMIGINALNGLINHGITDTNKILDSLDYEIRTALRQEITGNNDGMDVALCIYRQHEQILEFSGAKNPLVYIQDGNLIQIKGDVHSIGGVKNKHAFLFKKHQIKIDRPTVVYLFSDGYKDQFGGKDNGKFLSKRLHKLLLDIHQLSMPEQMNILQRTIEEWKGNREQTDDILVIGLKLQPA</sequence>
<feature type="coiled-coil region" evidence="2">
    <location>
        <begin position="277"/>
        <end position="311"/>
    </location>
</feature>
<accession>A0ABW3K8S4</accession>
<evidence type="ECO:0000313" key="5">
    <source>
        <dbReference type="Proteomes" id="UP001597112"/>
    </source>
</evidence>
<feature type="domain" description="PPM-type phosphatase" evidence="3">
    <location>
        <begin position="412"/>
        <end position="607"/>
    </location>
</feature>
<name>A0ABW3K8S4_9BACT</name>
<dbReference type="InterPro" id="IPR036457">
    <property type="entry name" value="PPM-type-like_dom_sf"/>
</dbReference>
<dbReference type="Gene3D" id="1.25.40.10">
    <property type="entry name" value="Tetratricopeptide repeat domain"/>
    <property type="match status" value="1"/>
</dbReference>
<dbReference type="Pfam" id="PF07228">
    <property type="entry name" value="SpoIIE"/>
    <property type="match status" value="1"/>
</dbReference>
<evidence type="ECO:0000256" key="2">
    <source>
        <dbReference type="SAM" id="Coils"/>
    </source>
</evidence>
<keyword evidence="2" id="KW-0175">Coiled coil</keyword>